<evidence type="ECO:0000313" key="2">
    <source>
        <dbReference type="Proteomes" id="UP000594430"/>
    </source>
</evidence>
<organism evidence="1 2">
    <name type="scientific">Pseudomonas fulva</name>
    <dbReference type="NCBI Taxonomy" id="47880"/>
    <lineage>
        <taxon>Bacteria</taxon>
        <taxon>Pseudomonadati</taxon>
        <taxon>Pseudomonadota</taxon>
        <taxon>Gammaproteobacteria</taxon>
        <taxon>Pseudomonadales</taxon>
        <taxon>Pseudomonadaceae</taxon>
        <taxon>Pseudomonas</taxon>
    </lineage>
</organism>
<dbReference type="AlphaFoldDB" id="A0A7S9Q905"/>
<reference evidence="1 2" key="1">
    <citation type="submission" date="2020-11" db="EMBL/GenBank/DDBJ databases">
        <title>Pseudomonas fulva producing VIM-24.</title>
        <authorList>
            <person name="Liu S."/>
        </authorList>
    </citation>
    <scope>NUCLEOTIDE SEQUENCE [LARGE SCALE GENOMIC DNA]</scope>
    <source>
        <strain evidence="1 2">ZDHY414</strain>
    </source>
</reference>
<name>A0A7S9Q905_9PSED</name>
<evidence type="ECO:0000313" key="1">
    <source>
        <dbReference type="EMBL" id="QPH50643.1"/>
    </source>
</evidence>
<accession>A0A7S9Q905</accession>
<proteinExistence type="predicted"/>
<dbReference type="RefSeq" id="WP_196110570.1">
    <property type="nucleotide sequence ID" value="NZ_CP064943.1"/>
</dbReference>
<evidence type="ECO:0008006" key="3">
    <source>
        <dbReference type="Google" id="ProtNLM"/>
    </source>
</evidence>
<dbReference type="Proteomes" id="UP000594430">
    <property type="component" value="Chromosome"/>
</dbReference>
<sequence length="386" mass="41498">MTQSNALVVMPAYGNDIEAYVNEVVLPDAMKRLRARVVARNVVTVNNEDESKEVGDTVRVPMPVTFDDVDQFDEVNGTTATPIAVKKVDVKVDKHFYKQVEFSDMEFTGSMSGSIENALGGMIDVIGRGVNRSISSLALEIPGFSGNLVSTNKRDGSDLINLQEAIEQANVYDNRKLYLTSRSNADLLNVYANYNYKDAEASGVLGNKFNFDIMSDNQAITHKAGSASANAGLKLAAEASAGSLMLNISAAVGDRFVKGDVIVIAGTEQTFAVESTVVAVDGPNPVAVTTPIAETIPANAAVTVLGDHRIDLACTPTFAMMVTRKLESPAGQPGVITGYISDEVSGLTLQSMIWYDAARRKHQFRLETLFGLKVLDHSRALRMGGH</sequence>
<dbReference type="EMBL" id="CP064946">
    <property type="protein sequence ID" value="QPH50643.1"/>
    <property type="molecule type" value="Genomic_DNA"/>
</dbReference>
<gene>
    <name evidence="1" type="ORF">IZU98_08075</name>
</gene>
<protein>
    <recommendedName>
        <fullName evidence="3">P22 coat-protein 5 family protein</fullName>
    </recommendedName>
</protein>